<dbReference type="EMBL" id="RWGY01000039">
    <property type="protein sequence ID" value="TVU10259.1"/>
    <property type="molecule type" value="Genomic_DNA"/>
</dbReference>
<feature type="non-terminal residue" evidence="5">
    <location>
        <position position="1"/>
    </location>
</feature>
<keyword evidence="6" id="KW-1185">Reference proteome</keyword>
<gene>
    <name evidence="5" type="ORF">EJB05_43780</name>
</gene>
<keyword evidence="2" id="KW-0804">Transcription</keyword>
<dbReference type="Gramene" id="TVU10259">
    <property type="protein sequence ID" value="TVU10259"/>
    <property type="gene ID" value="EJB05_43780"/>
</dbReference>
<evidence type="ECO:0000256" key="4">
    <source>
        <dbReference type="SAM" id="MobiDB-lite"/>
    </source>
</evidence>
<sequence length="371" mass="41253">MLHLQKHLGISFRHQWLLCANRFAATAASKAPTHSAPPPRSSPRLKSPSNPDAVLSFLSGFGLSPSDIASAIAREPKLLRIDVKEVLAPRLAVVQENYGLSTSQIARFVLADPSWFRRSAIISKLQFYVPLFGSFDNLLLALKKSPYLLGVSLERVVKPNVSLLREYGLGPPDISKACLRVPRLLWFRSGKMQAMAASLEEIGVPRGKPMFRIELQYIASLTKECIASKTEMLKKALQCSDAEVMTVLSRAPNLLTISHDKFRRVSRFLISEAGLDPKYVASNPALMTYSLEGRLMPRFYVVKFLKEKGLLGSQRSYYAAVVPKEKDFVERFIHPYKGAAPHLAEDYAAACRGQVPSRLRSQEPRTGLASV</sequence>
<evidence type="ECO:0000313" key="6">
    <source>
        <dbReference type="Proteomes" id="UP000324897"/>
    </source>
</evidence>
<evidence type="ECO:0000256" key="1">
    <source>
        <dbReference type="ARBA" id="ARBA00007692"/>
    </source>
</evidence>
<dbReference type="GO" id="GO:0006353">
    <property type="term" value="P:DNA-templated transcription termination"/>
    <property type="evidence" value="ECO:0007669"/>
    <property type="project" value="UniProtKB-KW"/>
</dbReference>
<organism evidence="5 6">
    <name type="scientific">Eragrostis curvula</name>
    <name type="common">weeping love grass</name>
    <dbReference type="NCBI Taxonomy" id="38414"/>
    <lineage>
        <taxon>Eukaryota</taxon>
        <taxon>Viridiplantae</taxon>
        <taxon>Streptophyta</taxon>
        <taxon>Embryophyta</taxon>
        <taxon>Tracheophyta</taxon>
        <taxon>Spermatophyta</taxon>
        <taxon>Magnoliopsida</taxon>
        <taxon>Liliopsida</taxon>
        <taxon>Poales</taxon>
        <taxon>Poaceae</taxon>
        <taxon>PACMAD clade</taxon>
        <taxon>Chloridoideae</taxon>
        <taxon>Eragrostideae</taxon>
        <taxon>Eragrostidinae</taxon>
        <taxon>Eragrostis</taxon>
    </lineage>
</organism>
<keyword evidence="3" id="KW-0809">Transit peptide</keyword>
<keyword evidence="2" id="KW-0806">Transcription termination</keyword>
<dbReference type="InterPro" id="IPR038538">
    <property type="entry name" value="MTERF_sf"/>
</dbReference>
<dbReference type="SMART" id="SM00733">
    <property type="entry name" value="Mterf"/>
    <property type="match status" value="5"/>
</dbReference>
<protein>
    <submittedName>
        <fullName evidence="5">Uncharacterized protein</fullName>
    </submittedName>
</protein>
<dbReference type="GO" id="GO:0003676">
    <property type="term" value="F:nucleic acid binding"/>
    <property type="evidence" value="ECO:0007669"/>
    <property type="project" value="InterPro"/>
</dbReference>
<evidence type="ECO:0000256" key="3">
    <source>
        <dbReference type="ARBA" id="ARBA00022946"/>
    </source>
</evidence>
<dbReference type="Proteomes" id="UP000324897">
    <property type="component" value="Chromosome 3"/>
</dbReference>
<dbReference type="OrthoDB" id="785478at2759"/>
<name>A0A5J9TFZ7_9POAL</name>
<comment type="similarity">
    <text evidence="1">Belongs to the mTERF family.</text>
</comment>
<reference evidence="5 6" key="1">
    <citation type="journal article" date="2019" name="Sci. Rep.">
        <title>A high-quality genome of Eragrostis curvula grass provides insights into Poaceae evolution and supports new strategies to enhance forage quality.</title>
        <authorList>
            <person name="Carballo J."/>
            <person name="Santos B.A.C.M."/>
            <person name="Zappacosta D."/>
            <person name="Garbus I."/>
            <person name="Selva J.P."/>
            <person name="Gallo C.A."/>
            <person name="Diaz A."/>
            <person name="Albertini E."/>
            <person name="Caccamo M."/>
            <person name="Echenique V."/>
        </authorList>
    </citation>
    <scope>NUCLEOTIDE SEQUENCE [LARGE SCALE GENOMIC DNA]</scope>
    <source>
        <strain evidence="6">cv. Victoria</strain>
        <tissue evidence="5">Leaf</tissue>
    </source>
</reference>
<accession>A0A5J9TFZ7</accession>
<comment type="caution">
    <text evidence="5">The sequence shown here is derived from an EMBL/GenBank/DDBJ whole genome shotgun (WGS) entry which is preliminary data.</text>
</comment>
<keyword evidence="2" id="KW-0805">Transcription regulation</keyword>
<dbReference type="AlphaFoldDB" id="A0A5J9TFZ7"/>
<dbReference type="FunFam" id="1.25.70.10:FF:000001">
    <property type="entry name" value="Mitochondrial transcription termination factor-like"/>
    <property type="match status" value="1"/>
</dbReference>
<proteinExistence type="inferred from homology"/>
<dbReference type="Pfam" id="PF02536">
    <property type="entry name" value="mTERF"/>
    <property type="match status" value="1"/>
</dbReference>
<dbReference type="PANTHER" id="PTHR13068">
    <property type="entry name" value="CGI-12 PROTEIN-RELATED"/>
    <property type="match status" value="1"/>
</dbReference>
<dbReference type="PANTHER" id="PTHR13068:SF84">
    <property type="entry name" value="OS06G0225100 PROTEIN"/>
    <property type="match status" value="1"/>
</dbReference>
<dbReference type="InterPro" id="IPR003690">
    <property type="entry name" value="MTERF"/>
</dbReference>
<evidence type="ECO:0000313" key="5">
    <source>
        <dbReference type="EMBL" id="TVU10259.1"/>
    </source>
</evidence>
<dbReference type="Gene3D" id="1.25.70.10">
    <property type="entry name" value="Transcription termination factor 3, mitochondrial"/>
    <property type="match status" value="1"/>
</dbReference>
<evidence type="ECO:0000256" key="2">
    <source>
        <dbReference type="ARBA" id="ARBA00022472"/>
    </source>
</evidence>
<feature type="region of interest" description="Disordered" evidence="4">
    <location>
        <begin position="29"/>
        <end position="49"/>
    </location>
</feature>